<dbReference type="EMBL" id="SOCE01000001">
    <property type="protein sequence ID" value="TDU89891.1"/>
    <property type="molecule type" value="Genomic_DNA"/>
</dbReference>
<accession>A0A4R7TCQ8</accession>
<evidence type="ECO:0000256" key="6">
    <source>
        <dbReference type="ARBA" id="ARBA00022741"/>
    </source>
</evidence>
<dbReference type="Proteomes" id="UP000295151">
    <property type="component" value="Unassembled WGS sequence"/>
</dbReference>
<evidence type="ECO:0000256" key="5">
    <source>
        <dbReference type="ARBA" id="ARBA00022723"/>
    </source>
</evidence>
<gene>
    <name evidence="10" type="ORF">EV138_3471</name>
</gene>
<dbReference type="InterPro" id="IPR050264">
    <property type="entry name" value="Bact_CCA-adding_enz_type3_sf"/>
</dbReference>
<dbReference type="SUPFAM" id="SSF81891">
    <property type="entry name" value="Poly A polymerase C-terminal region-like"/>
    <property type="match status" value="1"/>
</dbReference>
<keyword evidence="7" id="KW-0460">Magnesium</keyword>
<keyword evidence="11" id="KW-1185">Reference proteome</keyword>
<dbReference type="GO" id="GO:0000049">
    <property type="term" value="F:tRNA binding"/>
    <property type="evidence" value="ECO:0007669"/>
    <property type="project" value="TreeGrafter"/>
</dbReference>
<dbReference type="Gene3D" id="1.10.3090.10">
    <property type="entry name" value="cca-adding enzyme, domain 2"/>
    <property type="match status" value="1"/>
</dbReference>
<keyword evidence="3" id="KW-0819">tRNA processing</keyword>
<evidence type="ECO:0000256" key="7">
    <source>
        <dbReference type="ARBA" id="ARBA00022842"/>
    </source>
</evidence>
<comment type="cofactor">
    <cofactor evidence="1">
        <name>Mg(2+)</name>
        <dbReference type="ChEBI" id="CHEBI:18420"/>
    </cofactor>
</comment>
<dbReference type="CDD" id="cd00077">
    <property type="entry name" value="HDc"/>
    <property type="match status" value="1"/>
</dbReference>
<dbReference type="AlphaFoldDB" id="A0A4R7TCQ8"/>
<evidence type="ECO:0000256" key="3">
    <source>
        <dbReference type="ARBA" id="ARBA00022694"/>
    </source>
</evidence>
<dbReference type="GO" id="GO:0016779">
    <property type="term" value="F:nucleotidyltransferase activity"/>
    <property type="evidence" value="ECO:0007669"/>
    <property type="project" value="UniProtKB-KW"/>
</dbReference>
<dbReference type="PANTHER" id="PTHR46173:SF1">
    <property type="entry name" value="CCA TRNA NUCLEOTIDYLTRANSFERASE 1, MITOCHONDRIAL"/>
    <property type="match status" value="1"/>
</dbReference>
<dbReference type="SUPFAM" id="SSF81301">
    <property type="entry name" value="Nucleotidyltransferase"/>
    <property type="match status" value="1"/>
</dbReference>
<comment type="caution">
    <text evidence="10">The sequence shown here is derived from an EMBL/GenBank/DDBJ whole genome shotgun (WGS) entry which is preliminary data.</text>
</comment>
<dbReference type="GO" id="GO:0008033">
    <property type="term" value="P:tRNA processing"/>
    <property type="evidence" value="ECO:0007669"/>
    <property type="project" value="UniProtKB-KW"/>
</dbReference>
<keyword evidence="6" id="KW-0547">Nucleotide-binding</keyword>
<dbReference type="FunFam" id="1.10.3090.10:FF:000002">
    <property type="entry name" value="CCA tRNA nucleotidyltransferase"/>
    <property type="match status" value="1"/>
</dbReference>
<evidence type="ECO:0000313" key="10">
    <source>
        <dbReference type="EMBL" id="TDU89891.1"/>
    </source>
</evidence>
<dbReference type="GO" id="GO:0046872">
    <property type="term" value="F:metal ion binding"/>
    <property type="evidence" value="ECO:0007669"/>
    <property type="project" value="UniProtKB-KW"/>
</dbReference>
<dbReference type="InterPro" id="IPR006675">
    <property type="entry name" value="HDIG_dom"/>
</dbReference>
<evidence type="ECO:0000259" key="9">
    <source>
        <dbReference type="PROSITE" id="PS51831"/>
    </source>
</evidence>
<dbReference type="Pfam" id="PF01743">
    <property type="entry name" value="PolyA_pol"/>
    <property type="match status" value="1"/>
</dbReference>
<dbReference type="InterPro" id="IPR002646">
    <property type="entry name" value="PolA_pol_head_dom"/>
</dbReference>
<organism evidence="10 11">
    <name type="scientific">Kribbella voronezhensis</name>
    <dbReference type="NCBI Taxonomy" id="2512212"/>
    <lineage>
        <taxon>Bacteria</taxon>
        <taxon>Bacillati</taxon>
        <taxon>Actinomycetota</taxon>
        <taxon>Actinomycetes</taxon>
        <taxon>Propionibacteriales</taxon>
        <taxon>Kribbellaceae</taxon>
        <taxon>Kribbella</taxon>
    </lineage>
</organism>
<evidence type="ECO:0000256" key="8">
    <source>
        <dbReference type="SAM" id="Coils"/>
    </source>
</evidence>
<proteinExistence type="predicted"/>
<dbReference type="PROSITE" id="PS51831">
    <property type="entry name" value="HD"/>
    <property type="match status" value="1"/>
</dbReference>
<feature type="domain" description="HD" evidence="9">
    <location>
        <begin position="272"/>
        <end position="392"/>
    </location>
</feature>
<evidence type="ECO:0000256" key="4">
    <source>
        <dbReference type="ARBA" id="ARBA00022695"/>
    </source>
</evidence>
<reference evidence="10 11" key="1">
    <citation type="submission" date="2019-03" db="EMBL/GenBank/DDBJ databases">
        <title>Genomic Encyclopedia of Type Strains, Phase III (KMG-III): the genomes of soil and plant-associated and newly described type strains.</title>
        <authorList>
            <person name="Whitman W."/>
        </authorList>
    </citation>
    <scope>NUCLEOTIDE SEQUENCE [LARGE SCALE GENOMIC DNA]</scope>
    <source>
        <strain evidence="10 11">VKM Ac-2575</strain>
    </source>
</reference>
<dbReference type="InterPro" id="IPR003607">
    <property type="entry name" value="HD/PDEase_dom"/>
</dbReference>
<dbReference type="InterPro" id="IPR043519">
    <property type="entry name" value="NT_sf"/>
</dbReference>
<dbReference type="Pfam" id="PF01966">
    <property type="entry name" value="HD"/>
    <property type="match status" value="1"/>
</dbReference>
<keyword evidence="8" id="KW-0175">Coiled coil</keyword>
<keyword evidence="5" id="KW-0479">Metal-binding</keyword>
<feature type="coiled-coil region" evidence="8">
    <location>
        <begin position="398"/>
        <end position="432"/>
    </location>
</feature>
<evidence type="ECO:0000256" key="1">
    <source>
        <dbReference type="ARBA" id="ARBA00001946"/>
    </source>
</evidence>
<evidence type="ECO:0000313" key="11">
    <source>
        <dbReference type="Proteomes" id="UP000295151"/>
    </source>
</evidence>
<dbReference type="Gene3D" id="3.30.460.10">
    <property type="entry name" value="Beta Polymerase, domain 2"/>
    <property type="match status" value="1"/>
</dbReference>
<sequence>MSSTADRSATPGSLTAVQRKGVQALLEIAPVVDELGNRFAAAGHELALVGGPVRDILLGRGSKDLDFATSARPEAVEKLLAGWADHVWDIGKAFGTIGCRKGEWILEITTYRSESYDPTSRNPEVSYGDNLPDDLSRRDFAMNAMAVRLPSHEFVDPYGGLADVAAKVIRTPGSPEDSFSDDPLRMMRAARFAAQLGFTPDPAVVAAMTAMAERITIISAERVRDELVKLVCAKYPRIGLDLLVSTGLADHVLPELPALRLERDEHHRHKDVYEHSLTVLEQAIELEPRLGGTEPDFISRFAALIHDIGKPKTRKFEAGGKVTFHHHDVVGAKLAKKRMKALRFSNEQIEQVGKLVELHLRFHGYGTGEWTDSAVRRYVRDAGDLLSRLHILTRADCTTRNKRKAEALRSAYDDLEERIARLREQEELDSIRPDLDGNQIMEILGIGPGREVGEAYKFLMNLRMDEGPLGEDRARDELLTWWNNR</sequence>
<dbReference type="GO" id="GO:0000166">
    <property type="term" value="F:nucleotide binding"/>
    <property type="evidence" value="ECO:0007669"/>
    <property type="project" value="UniProtKB-KW"/>
</dbReference>
<dbReference type="SMART" id="SM00471">
    <property type="entry name" value="HDc"/>
    <property type="match status" value="1"/>
</dbReference>
<name>A0A4R7TCQ8_9ACTN</name>
<dbReference type="InterPro" id="IPR014065">
    <property type="entry name" value="tRNA_adenylyltransferase"/>
</dbReference>
<dbReference type="CDD" id="cd05398">
    <property type="entry name" value="NT_ClassII-CCAase"/>
    <property type="match status" value="1"/>
</dbReference>
<dbReference type="NCBIfam" id="TIGR00277">
    <property type="entry name" value="HDIG"/>
    <property type="match status" value="1"/>
</dbReference>
<dbReference type="NCBIfam" id="TIGR02692">
    <property type="entry name" value="tRNA_CCA_actino"/>
    <property type="match status" value="1"/>
</dbReference>
<keyword evidence="4" id="KW-0548">Nucleotidyltransferase</keyword>
<dbReference type="Pfam" id="PF12627">
    <property type="entry name" value="PolyA_pol_RNAbd"/>
    <property type="match status" value="1"/>
</dbReference>
<protein>
    <submittedName>
        <fullName evidence="10">Poly(A) polymerase</fullName>
    </submittedName>
</protein>
<dbReference type="InterPro" id="IPR032828">
    <property type="entry name" value="PolyA_RNA-bd"/>
</dbReference>
<dbReference type="InterPro" id="IPR006674">
    <property type="entry name" value="HD_domain"/>
</dbReference>
<evidence type="ECO:0000256" key="2">
    <source>
        <dbReference type="ARBA" id="ARBA00022679"/>
    </source>
</evidence>
<keyword evidence="2" id="KW-0808">Transferase</keyword>
<dbReference type="PANTHER" id="PTHR46173">
    <property type="entry name" value="CCA TRNA NUCLEOTIDYLTRANSFERASE 1, MITOCHONDRIAL"/>
    <property type="match status" value="1"/>
</dbReference>